<protein>
    <submittedName>
        <fullName evidence="3">HNH endonuclease</fullName>
    </submittedName>
</protein>
<evidence type="ECO:0000259" key="2">
    <source>
        <dbReference type="Pfam" id="PF13392"/>
    </source>
</evidence>
<feature type="region of interest" description="Disordered" evidence="1">
    <location>
        <begin position="112"/>
        <end position="131"/>
    </location>
</feature>
<evidence type="ECO:0000256" key="1">
    <source>
        <dbReference type="SAM" id="MobiDB-lite"/>
    </source>
</evidence>
<dbReference type="SUPFAM" id="SSF54060">
    <property type="entry name" value="His-Me finger endonucleases"/>
    <property type="match status" value="1"/>
</dbReference>
<dbReference type="GO" id="GO:0003700">
    <property type="term" value="F:DNA-binding transcription factor activity"/>
    <property type="evidence" value="ECO:0007669"/>
    <property type="project" value="InterPro"/>
</dbReference>
<proteinExistence type="predicted"/>
<dbReference type="Proteomes" id="UP000240916">
    <property type="component" value="Segment"/>
</dbReference>
<reference evidence="3 4" key="1">
    <citation type="submission" date="2017-09" db="EMBL/GenBank/DDBJ databases">
        <authorList>
            <person name="Pradhan P."/>
            <person name="Aluri L.S."/>
            <person name="Anandarajan D."/>
            <person name="Beiriger J.C."/>
            <person name="Bethamcharla R."/>
            <person name="Betini N."/>
            <person name="Bhatt S.D."/>
            <person name="Chengalvala S."/>
            <person name="Cox N.E."/>
            <person name="Delvadia B.P."/>
            <person name="Desai A.S."/>
            <person name="Devaney A.M."/>
            <person name="Doyle B.K."/>
            <person name="Edgerton A.O."/>
            <person name="Erlich M.C."/>
            <person name="Fitzpatrick K.C."/>
            <person name="Gajjar E.A."/>
            <person name="Ganguly A."/>
            <person name="Gill R.S."/>
            <person name="Goldman M.G."/>
            <person name="Good P.M."/>
            <person name="Gupta N."/>
            <person name="Haddad L.M."/>
            <person name="Han E.J."/>
            <person name="Jain S."/>
            <person name="Jiang A."/>
            <person name="Jurgielewicz A.D."/>
            <person name="Kainth D.K."/>
            <person name="Karam J.M."/>
            <person name="Kodavatiganti M."/>
            <person name="Kriete S.J."/>
            <person name="MacDonald C.E."/>
            <person name="Maret J.P."/>
            <person name="Mathew A.E."/>
            <person name="Nako S."/>
            <person name="Natrajan M."/>
            <person name="Nishu N.M."/>
            <person name="Parikh A."/>
            <person name="Patel N."/>
            <person name="Patel P.D."/>
            <person name="Patel S."/>
            <person name="Patra K."/>
            <person name="Pumpuckdee D."/>
            <person name="Rai K."/>
            <person name="Ramanathan A."/>
            <person name="Sarkar A."/>
            <person name="Schaffer B.L."/>
            <person name="Shah P."/>
            <person name="Tata R.K."/>
            <person name="Tawfik A.H."/>
            <person name="Thuremella B.T."/>
            <person name="Toma J."/>
            <person name="Tran T.L."/>
            <person name="Veera S."/>
            <person name="Vemulapalli V.K."/>
            <person name="Vidas T.V."/>
            <person name="Vieira K.S."/>
            <person name="Vijayakumar G."/>
            <person name="Walor T.A."/>
            <person name="White C.R."/>
            <person name="Wong B.M."/>
            <person name="Zhao Sl."/>
            <person name="McDonald M.T."/>
            <person name="Dalia R."/>
            <person name="Little J.L."/>
            <person name="Gurney S.M.R."/>
            <person name="Bollivar D.W."/>
            <person name="Garlena R.A."/>
            <person name="Russell D.A."/>
            <person name="Pope W.H."/>
            <person name="Jacobs-Sera D."/>
            <person name="Hendrix R.W."/>
            <person name="Hatfull G.F."/>
        </authorList>
    </citation>
    <scope>NUCLEOTIDE SEQUENCE [LARGE SCALE GENOMIC DNA]</scope>
</reference>
<keyword evidence="3" id="KW-0540">Nuclease</keyword>
<dbReference type="GO" id="GO:0003677">
    <property type="term" value="F:DNA binding"/>
    <property type="evidence" value="ECO:0007669"/>
    <property type="project" value="InterPro"/>
</dbReference>
<gene>
    <name evidence="3" type="ORF">SEA_SUPERPHIKIMAN_46</name>
</gene>
<dbReference type="InterPro" id="IPR036955">
    <property type="entry name" value="AP2/ERF_dom_sf"/>
</dbReference>
<dbReference type="Gene3D" id="3.90.75.20">
    <property type="match status" value="1"/>
</dbReference>
<dbReference type="SUPFAM" id="SSF54171">
    <property type="entry name" value="DNA-binding domain"/>
    <property type="match status" value="1"/>
</dbReference>
<dbReference type="EMBL" id="MF919534">
    <property type="protein sequence ID" value="ATS92889.1"/>
    <property type="molecule type" value="Genomic_DNA"/>
</dbReference>
<keyword evidence="3" id="KW-0378">Hydrolase</keyword>
<dbReference type="InterPro" id="IPR044925">
    <property type="entry name" value="His-Me_finger_sf"/>
</dbReference>
<dbReference type="InterPro" id="IPR016177">
    <property type="entry name" value="DNA-bd_dom_sf"/>
</dbReference>
<name>A0A2D2W4B0_9CAUD</name>
<dbReference type="Pfam" id="PF13392">
    <property type="entry name" value="HNH_3"/>
    <property type="match status" value="1"/>
</dbReference>
<evidence type="ECO:0000313" key="3">
    <source>
        <dbReference type="EMBL" id="ATS92889.1"/>
    </source>
</evidence>
<dbReference type="InterPro" id="IPR003615">
    <property type="entry name" value="HNH_nuc"/>
</dbReference>
<accession>A0A2D2W4B0</accession>
<dbReference type="Gene3D" id="3.30.730.10">
    <property type="entry name" value="AP2/ERF domain"/>
    <property type="match status" value="1"/>
</dbReference>
<dbReference type="GO" id="GO:0004519">
    <property type="term" value="F:endonuclease activity"/>
    <property type="evidence" value="ECO:0007669"/>
    <property type="project" value="UniProtKB-KW"/>
</dbReference>
<keyword evidence="3" id="KW-0255">Endonuclease</keyword>
<organism evidence="3 4">
    <name type="scientific">Mycobacterium phage Superphikiman</name>
    <dbReference type="NCBI Taxonomy" id="2041551"/>
    <lineage>
        <taxon>Viruses</taxon>
        <taxon>Duplodnaviria</taxon>
        <taxon>Heunggongvirae</taxon>
        <taxon>Uroviricota</taxon>
        <taxon>Caudoviricetes</taxon>
        <taxon>Omegavirus</taxon>
        <taxon>Omegavirus courthouse</taxon>
    </lineage>
</organism>
<feature type="domain" description="HNH nuclease" evidence="2">
    <location>
        <begin position="71"/>
        <end position="116"/>
    </location>
</feature>
<feature type="compositionally biased region" description="Polar residues" evidence="1">
    <location>
        <begin position="112"/>
        <end position="128"/>
    </location>
</feature>
<evidence type="ECO:0000313" key="4">
    <source>
        <dbReference type="Proteomes" id="UP000240916"/>
    </source>
</evidence>
<sequence>MDHAPPLTHSLDCGKEGLAVDATSTNPDAFRIFRGKRLVPASDGCLIYPVKPGARGYALVNTGGRGDNKAYLAHRIAYELAYGPIPEGMTVDHLCHTRLCVNPDHLRVITPAQNQQNRKGANANSQTGYRGVSRRGNKFYARVWAAGAEHWRGGFDTAEEAAEAASEMRRALMPFSEKDKH</sequence>